<dbReference type="Proteomes" id="UP001221566">
    <property type="component" value="Unassembled WGS sequence"/>
</dbReference>
<dbReference type="CDD" id="cd01949">
    <property type="entry name" value="GGDEF"/>
    <property type="match status" value="1"/>
</dbReference>
<dbReference type="PROSITE" id="PS50887">
    <property type="entry name" value="GGDEF"/>
    <property type="match status" value="1"/>
</dbReference>
<evidence type="ECO:0000256" key="2">
    <source>
        <dbReference type="ARBA" id="ARBA00034247"/>
    </source>
</evidence>
<organism evidence="5 6">
    <name type="scientific">Vogesella indigofera</name>
    <name type="common">Pseudomonas indigofera</name>
    <dbReference type="NCBI Taxonomy" id="45465"/>
    <lineage>
        <taxon>Bacteria</taxon>
        <taxon>Pseudomonadati</taxon>
        <taxon>Pseudomonadota</taxon>
        <taxon>Betaproteobacteria</taxon>
        <taxon>Neisseriales</taxon>
        <taxon>Chromobacteriaceae</taxon>
        <taxon>Vogesella</taxon>
    </lineage>
</organism>
<gene>
    <name evidence="5" type="ORF">PQU93_02840</name>
</gene>
<reference evidence="5 6" key="1">
    <citation type="submission" date="2023-01" db="EMBL/GenBank/DDBJ databases">
        <title>Novel species of the genus Vogesella isolated from rivers.</title>
        <authorList>
            <person name="Lu H."/>
        </authorList>
    </citation>
    <scope>NUCLEOTIDE SEQUENCE [LARGE SCALE GENOMIC DNA]</scope>
    <source>
        <strain evidence="5 6">SH7W</strain>
    </source>
</reference>
<dbReference type="Pfam" id="PF00989">
    <property type="entry name" value="PAS"/>
    <property type="match status" value="1"/>
</dbReference>
<dbReference type="EMBL" id="JAQQKY010000001">
    <property type="protein sequence ID" value="MDC7689720.1"/>
    <property type="molecule type" value="Genomic_DNA"/>
</dbReference>
<keyword evidence="5" id="KW-0808">Transferase</keyword>
<dbReference type="Gene3D" id="3.30.450.40">
    <property type="match status" value="2"/>
</dbReference>
<dbReference type="InterPro" id="IPR043128">
    <property type="entry name" value="Rev_trsase/Diguanyl_cyclase"/>
</dbReference>
<comment type="caution">
    <text evidence="5">The sequence shown here is derived from an EMBL/GenBank/DDBJ whole genome shotgun (WGS) entry which is preliminary data.</text>
</comment>
<name>A0ABT5I0M3_VOGIN</name>
<sequence>MPDPDRIRDALLLHSASCIGKKYLQQLVSQLACLTGAERVLLSQRSGGPHRQLQVLFANDAAGGAPRQLPCNCLFDTRQPLLLGRGLRQCLPDASQQAWQSCLVWPLLDGDAHCLGHLALLDARPDFFAPELPALLQPFIERAGAELEQLQQREKQARRQHWQLLHSDILRQNAQGTPLDALLRTVVQQIELALPEWRCSILRLDSRGRLQPVAGPSLPSAYQQRLVGLAPGPMVGSCGAAVWHAKRVVAENLQLHPNWAPYRELAARFELGSCWSEPLIDSKGTVHGTFAVYHRTPSAPTPQAITILEDTARLLALLLENQTIHRQLDSRSQWYRAILQNAADGLSIIDMNGRFLEASDSLCQMLGYSLDELLHMHLWQVVPGSTPQSIRQRLAATGEDGETFESVNRTKDGALLEVEVSARRLMLDGQPVIWGSARDISQRKALQRILEQQATIDALTGLFNRPTLLTRLETQLQLAQVQHAPLSVLMLDLDHFKQINDRYGHHAGDLVLAALGDALEEVLRESDVAGRIGGEEFCLLLPGLGLHEALDLAERIIDDISELRIQSGHHILAITSSIGVACLQADDDSRTLLARADSALYAAKAAGRHRAVALSADPP</sequence>
<dbReference type="InterPro" id="IPR013767">
    <property type="entry name" value="PAS_fold"/>
</dbReference>
<dbReference type="SUPFAM" id="SSF55073">
    <property type="entry name" value="Nucleotide cyclase"/>
    <property type="match status" value="1"/>
</dbReference>
<feature type="domain" description="PAS" evidence="3">
    <location>
        <begin position="331"/>
        <end position="401"/>
    </location>
</feature>
<evidence type="ECO:0000313" key="6">
    <source>
        <dbReference type="Proteomes" id="UP001221566"/>
    </source>
</evidence>
<dbReference type="InterPro" id="IPR003018">
    <property type="entry name" value="GAF"/>
</dbReference>
<dbReference type="SMART" id="SM00091">
    <property type="entry name" value="PAS"/>
    <property type="match status" value="1"/>
</dbReference>
<protein>
    <recommendedName>
        <fullName evidence="1">diguanylate cyclase</fullName>
        <ecNumber evidence="1">2.7.7.65</ecNumber>
    </recommendedName>
</protein>
<dbReference type="NCBIfam" id="TIGR00254">
    <property type="entry name" value="GGDEF"/>
    <property type="match status" value="1"/>
</dbReference>
<accession>A0ABT5I0M3</accession>
<proteinExistence type="predicted"/>
<evidence type="ECO:0000313" key="5">
    <source>
        <dbReference type="EMBL" id="MDC7689720.1"/>
    </source>
</evidence>
<dbReference type="NCBIfam" id="TIGR00229">
    <property type="entry name" value="sensory_box"/>
    <property type="match status" value="1"/>
</dbReference>
<dbReference type="InterPro" id="IPR000014">
    <property type="entry name" value="PAS"/>
</dbReference>
<dbReference type="Pfam" id="PF13185">
    <property type="entry name" value="GAF_2"/>
    <property type="match status" value="1"/>
</dbReference>
<dbReference type="RefSeq" id="WP_272802257.1">
    <property type="nucleotide sequence ID" value="NZ_JAQQKY010000001.1"/>
</dbReference>
<dbReference type="SMART" id="SM00267">
    <property type="entry name" value="GGDEF"/>
    <property type="match status" value="1"/>
</dbReference>
<evidence type="ECO:0000259" key="4">
    <source>
        <dbReference type="PROSITE" id="PS50887"/>
    </source>
</evidence>
<dbReference type="Pfam" id="PF01590">
    <property type="entry name" value="GAF"/>
    <property type="match status" value="1"/>
</dbReference>
<dbReference type="PANTHER" id="PTHR45138">
    <property type="entry name" value="REGULATORY COMPONENTS OF SENSORY TRANSDUCTION SYSTEM"/>
    <property type="match status" value="1"/>
</dbReference>
<dbReference type="SUPFAM" id="SSF55785">
    <property type="entry name" value="PYP-like sensor domain (PAS domain)"/>
    <property type="match status" value="1"/>
</dbReference>
<dbReference type="InterPro" id="IPR000160">
    <property type="entry name" value="GGDEF_dom"/>
</dbReference>
<evidence type="ECO:0000256" key="1">
    <source>
        <dbReference type="ARBA" id="ARBA00012528"/>
    </source>
</evidence>
<dbReference type="InterPro" id="IPR035965">
    <property type="entry name" value="PAS-like_dom_sf"/>
</dbReference>
<comment type="catalytic activity">
    <reaction evidence="2">
        <text>2 GTP = 3',3'-c-di-GMP + 2 diphosphate</text>
        <dbReference type="Rhea" id="RHEA:24898"/>
        <dbReference type="ChEBI" id="CHEBI:33019"/>
        <dbReference type="ChEBI" id="CHEBI:37565"/>
        <dbReference type="ChEBI" id="CHEBI:58805"/>
        <dbReference type="EC" id="2.7.7.65"/>
    </reaction>
</comment>
<dbReference type="Pfam" id="PF00990">
    <property type="entry name" value="GGDEF"/>
    <property type="match status" value="1"/>
</dbReference>
<dbReference type="GO" id="GO:0052621">
    <property type="term" value="F:diguanylate cyclase activity"/>
    <property type="evidence" value="ECO:0007669"/>
    <property type="project" value="UniProtKB-EC"/>
</dbReference>
<dbReference type="InterPro" id="IPR050469">
    <property type="entry name" value="Diguanylate_Cyclase"/>
</dbReference>
<dbReference type="Gene3D" id="3.30.450.20">
    <property type="entry name" value="PAS domain"/>
    <property type="match status" value="1"/>
</dbReference>
<dbReference type="PROSITE" id="PS50112">
    <property type="entry name" value="PAS"/>
    <property type="match status" value="1"/>
</dbReference>
<dbReference type="CDD" id="cd00130">
    <property type="entry name" value="PAS"/>
    <property type="match status" value="1"/>
</dbReference>
<dbReference type="Gene3D" id="3.30.70.270">
    <property type="match status" value="1"/>
</dbReference>
<dbReference type="PANTHER" id="PTHR45138:SF9">
    <property type="entry name" value="DIGUANYLATE CYCLASE DGCM-RELATED"/>
    <property type="match status" value="1"/>
</dbReference>
<dbReference type="InterPro" id="IPR029787">
    <property type="entry name" value="Nucleotide_cyclase"/>
</dbReference>
<feature type="domain" description="GGDEF" evidence="4">
    <location>
        <begin position="484"/>
        <end position="616"/>
    </location>
</feature>
<dbReference type="SMART" id="SM00065">
    <property type="entry name" value="GAF"/>
    <property type="match status" value="1"/>
</dbReference>
<keyword evidence="6" id="KW-1185">Reference proteome</keyword>
<keyword evidence="5" id="KW-0548">Nucleotidyltransferase</keyword>
<evidence type="ECO:0000259" key="3">
    <source>
        <dbReference type="PROSITE" id="PS50112"/>
    </source>
</evidence>
<dbReference type="SUPFAM" id="SSF55781">
    <property type="entry name" value="GAF domain-like"/>
    <property type="match status" value="2"/>
</dbReference>
<dbReference type="EC" id="2.7.7.65" evidence="1"/>
<dbReference type="InterPro" id="IPR029016">
    <property type="entry name" value="GAF-like_dom_sf"/>
</dbReference>